<dbReference type="PANTHER" id="PTHR47506:SF1">
    <property type="entry name" value="HTH-TYPE TRANSCRIPTIONAL REGULATOR YJDC"/>
    <property type="match status" value="1"/>
</dbReference>
<dbReference type="SUPFAM" id="SSF46689">
    <property type="entry name" value="Homeodomain-like"/>
    <property type="match status" value="1"/>
</dbReference>
<dbReference type="EMBL" id="FNST01000002">
    <property type="protein sequence ID" value="SEB56519.1"/>
    <property type="molecule type" value="Genomic_DNA"/>
</dbReference>
<evidence type="ECO:0000313" key="6">
    <source>
        <dbReference type="EMBL" id="SEB56519.1"/>
    </source>
</evidence>
<accession>A0A1H4KDA2</accession>
<evidence type="ECO:0000256" key="2">
    <source>
        <dbReference type="ARBA" id="ARBA00023125"/>
    </source>
</evidence>
<keyword evidence="3" id="KW-0804">Transcription</keyword>
<keyword evidence="2 4" id="KW-0238">DNA-binding</keyword>
<dbReference type="InterPro" id="IPR009057">
    <property type="entry name" value="Homeodomain-like_sf"/>
</dbReference>
<dbReference type="Pfam" id="PF00440">
    <property type="entry name" value="TetR_N"/>
    <property type="match status" value="1"/>
</dbReference>
<evidence type="ECO:0000259" key="5">
    <source>
        <dbReference type="PROSITE" id="PS50977"/>
    </source>
</evidence>
<reference evidence="7" key="1">
    <citation type="submission" date="2016-10" db="EMBL/GenBank/DDBJ databases">
        <authorList>
            <person name="Varghese N."/>
            <person name="Submissions S."/>
        </authorList>
    </citation>
    <scope>NUCLEOTIDE SEQUENCE [LARGE SCALE GENOMIC DNA]</scope>
    <source>
        <strain evidence="7">DSM 40318</strain>
    </source>
</reference>
<dbReference type="RefSeq" id="WP_093460143.1">
    <property type="nucleotide sequence ID" value="NZ_FNST01000002.1"/>
</dbReference>
<feature type="domain" description="HTH tetR-type" evidence="5">
    <location>
        <begin position="8"/>
        <end position="67"/>
    </location>
</feature>
<dbReference type="InterPro" id="IPR036271">
    <property type="entry name" value="Tet_transcr_reg_TetR-rel_C_sf"/>
</dbReference>
<evidence type="ECO:0000256" key="1">
    <source>
        <dbReference type="ARBA" id="ARBA00023015"/>
    </source>
</evidence>
<keyword evidence="7" id="KW-1185">Reference proteome</keyword>
<dbReference type="Gene3D" id="1.10.10.60">
    <property type="entry name" value="Homeodomain-like"/>
    <property type="match status" value="1"/>
</dbReference>
<dbReference type="Gene3D" id="1.10.357.10">
    <property type="entry name" value="Tetracycline Repressor, domain 2"/>
    <property type="match status" value="1"/>
</dbReference>
<evidence type="ECO:0000256" key="4">
    <source>
        <dbReference type="PROSITE-ProRule" id="PRU00335"/>
    </source>
</evidence>
<dbReference type="SUPFAM" id="SSF48498">
    <property type="entry name" value="Tetracyclin repressor-like, C-terminal domain"/>
    <property type="match status" value="1"/>
</dbReference>
<protein>
    <submittedName>
        <fullName evidence="6">DNA-binding transcriptional regulator, AcrR family</fullName>
    </submittedName>
</protein>
<name>A0A1H4KDA2_STRMJ</name>
<dbReference type="PANTHER" id="PTHR47506">
    <property type="entry name" value="TRANSCRIPTIONAL REGULATORY PROTEIN"/>
    <property type="match status" value="1"/>
</dbReference>
<evidence type="ECO:0000256" key="3">
    <source>
        <dbReference type="ARBA" id="ARBA00023163"/>
    </source>
</evidence>
<dbReference type="InterPro" id="IPR001647">
    <property type="entry name" value="HTH_TetR"/>
</dbReference>
<evidence type="ECO:0000313" key="7">
    <source>
        <dbReference type="Proteomes" id="UP000198609"/>
    </source>
</evidence>
<dbReference type="GO" id="GO:0003677">
    <property type="term" value="F:DNA binding"/>
    <property type="evidence" value="ECO:0007669"/>
    <property type="project" value="UniProtKB-UniRule"/>
</dbReference>
<proteinExistence type="predicted"/>
<dbReference type="Proteomes" id="UP000198609">
    <property type="component" value="Unassembled WGS sequence"/>
</dbReference>
<sequence length="202" mass="22118">MTRTETKERNRRALLKAARQIVTRDGHRARLEEIAERAGLTTGAVYSLFGSKNGLLIALVTDYLGPHYEGVKQAVPADLDLLEAIDAFARFYAHTCADPEALRHLSFETSLQDVALRDPQLQAKLATSIQAHEQRLAALFTDRTHQGDTVTARQAQRLATALRALLAGLSQRVVLGLAEQAPEHYFAETARALATAQVLGPP</sequence>
<keyword evidence="1" id="KW-0805">Transcription regulation</keyword>
<feature type="DNA-binding region" description="H-T-H motif" evidence="4">
    <location>
        <begin position="30"/>
        <end position="49"/>
    </location>
</feature>
<dbReference type="PROSITE" id="PS50977">
    <property type="entry name" value="HTH_TETR_2"/>
    <property type="match status" value="1"/>
</dbReference>
<organism evidence="6 7">
    <name type="scientific">Streptomyces melanosporofaciens</name>
    <dbReference type="NCBI Taxonomy" id="67327"/>
    <lineage>
        <taxon>Bacteria</taxon>
        <taxon>Bacillati</taxon>
        <taxon>Actinomycetota</taxon>
        <taxon>Actinomycetes</taxon>
        <taxon>Kitasatosporales</taxon>
        <taxon>Streptomycetaceae</taxon>
        <taxon>Streptomyces</taxon>
        <taxon>Streptomyces violaceusniger group</taxon>
    </lineage>
</organism>
<dbReference type="PRINTS" id="PR00455">
    <property type="entry name" value="HTHTETR"/>
</dbReference>
<dbReference type="AlphaFoldDB" id="A0A1H4KDA2"/>
<gene>
    <name evidence="6" type="ORF">SAMN04490356_0619</name>
</gene>